<accession>A0ABR2W8Q2</accession>
<evidence type="ECO:0000259" key="7">
    <source>
        <dbReference type="PROSITE" id="PS50048"/>
    </source>
</evidence>
<gene>
    <name evidence="8" type="ORF">K7432_001922</name>
</gene>
<dbReference type="Proteomes" id="UP001479436">
    <property type="component" value="Unassembled WGS sequence"/>
</dbReference>
<dbReference type="Pfam" id="PF00172">
    <property type="entry name" value="Zn_clus"/>
    <property type="match status" value="1"/>
</dbReference>
<feature type="region of interest" description="Disordered" evidence="6">
    <location>
        <begin position="95"/>
        <end position="118"/>
    </location>
</feature>
<dbReference type="PANTHER" id="PTHR47338">
    <property type="entry name" value="ZN(II)2CYS6 TRANSCRIPTION FACTOR (EUROFUNG)-RELATED"/>
    <property type="match status" value="1"/>
</dbReference>
<evidence type="ECO:0000256" key="5">
    <source>
        <dbReference type="ARBA" id="ARBA00023242"/>
    </source>
</evidence>
<evidence type="ECO:0000256" key="6">
    <source>
        <dbReference type="SAM" id="MobiDB-lite"/>
    </source>
</evidence>
<keyword evidence="9" id="KW-1185">Reference proteome</keyword>
<dbReference type="PANTHER" id="PTHR47338:SF5">
    <property type="entry name" value="ZN(II)2CYS6 TRANSCRIPTION FACTOR (EUROFUNG)"/>
    <property type="match status" value="1"/>
</dbReference>
<evidence type="ECO:0000313" key="9">
    <source>
        <dbReference type="Proteomes" id="UP001479436"/>
    </source>
</evidence>
<proteinExistence type="predicted"/>
<dbReference type="CDD" id="cd00067">
    <property type="entry name" value="GAL4"/>
    <property type="match status" value="1"/>
</dbReference>
<feature type="compositionally biased region" description="Polar residues" evidence="6">
    <location>
        <begin position="619"/>
        <end position="634"/>
    </location>
</feature>
<dbReference type="SMART" id="SM00906">
    <property type="entry name" value="Fungal_trans"/>
    <property type="match status" value="1"/>
</dbReference>
<organism evidence="8 9">
    <name type="scientific">Basidiobolus ranarum</name>
    <dbReference type="NCBI Taxonomy" id="34480"/>
    <lineage>
        <taxon>Eukaryota</taxon>
        <taxon>Fungi</taxon>
        <taxon>Fungi incertae sedis</taxon>
        <taxon>Zoopagomycota</taxon>
        <taxon>Entomophthoromycotina</taxon>
        <taxon>Basidiobolomycetes</taxon>
        <taxon>Basidiobolales</taxon>
        <taxon>Basidiobolaceae</taxon>
        <taxon>Basidiobolus</taxon>
    </lineage>
</organism>
<comment type="subcellular location">
    <subcellularLocation>
        <location evidence="1">Nucleus</location>
    </subcellularLocation>
</comment>
<dbReference type="EMBL" id="JASJQH010006923">
    <property type="protein sequence ID" value="KAK9727343.1"/>
    <property type="molecule type" value="Genomic_DNA"/>
</dbReference>
<dbReference type="PROSITE" id="PS50048">
    <property type="entry name" value="ZN2_CY6_FUNGAL_2"/>
    <property type="match status" value="1"/>
</dbReference>
<keyword evidence="3" id="KW-0805">Transcription regulation</keyword>
<evidence type="ECO:0000256" key="1">
    <source>
        <dbReference type="ARBA" id="ARBA00004123"/>
    </source>
</evidence>
<dbReference type="InterPro" id="IPR036864">
    <property type="entry name" value="Zn2-C6_fun-type_DNA-bd_sf"/>
</dbReference>
<feature type="region of interest" description="Disordered" evidence="6">
    <location>
        <begin position="597"/>
        <end position="636"/>
    </location>
</feature>
<dbReference type="CDD" id="cd12148">
    <property type="entry name" value="fungal_TF_MHR"/>
    <property type="match status" value="1"/>
</dbReference>
<keyword evidence="5" id="KW-0539">Nucleus</keyword>
<keyword evidence="4" id="KW-0804">Transcription</keyword>
<dbReference type="Pfam" id="PF04082">
    <property type="entry name" value="Fungal_trans"/>
    <property type="match status" value="1"/>
</dbReference>
<protein>
    <recommendedName>
        <fullName evidence="7">Zn(2)-C6 fungal-type domain-containing protein</fullName>
    </recommendedName>
</protein>
<feature type="domain" description="Zn(2)-C6 fungal-type" evidence="7">
    <location>
        <begin position="21"/>
        <end position="51"/>
    </location>
</feature>
<feature type="compositionally biased region" description="Low complexity" evidence="6">
    <location>
        <begin position="605"/>
        <end position="618"/>
    </location>
</feature>
<evidence type="ECO:0000256" key="2">
    <source>
        <dbReference type="ARBA" id="ARBA00022723"/>
    </source>
</evidence>
<keyword evidence="2" id="KW-0479">Metal-binding</keyword>
<evidence type="ECO:0000256" key="3">
    <source>
        <dbReference type="ARBA" id="ARBA00023015"/>
    </source>
</evidence>
<dbReference type="InterPro" id="IPR050815">
    <property type="entry name" value="TF_fung"/>
</dbReference>
<dbReference type="PROSITE" id="PS00463">
    <property type="entry name" value="ZN2_CY6_FUNGAL_1"/>
    <property type="match status" value="1"/>
</dbReference>
<evidence type="ECO:0000313" key="8">
    <source>
        <dbReference type="EMBL" id="KAK9727343.1"/>
    </source>
</evidence>
<dbReference type="InterPro" id="IPR001138">
    <property type="entry name" value="Zn2Cys6_DnaBD"/>
</dbReference>
<reference evidence="8 9" key="1">
    <citation type="submission" date="2023-04" db="EMBL/GenBank/DDBJ databases">
        <title>Genome of Basidiobolus ranarum AG-B5.</title>
        <authorList>
            <person name="Stajich J.E."/>
            <person name="Carter-House D."/>
            <person name="Gryganskyi A."/>
        </authorList>
    </citation>
    <scope>NUCLEOTIDE SEQUENCE [LARGE SCALE GENOMIC DNA]</scope>
    <source>
        <strain evidence="8 9">AG-B5</strain>
    </source>
</reference>
<dbReference type="Gene3D" id="4.10.240.10">
    <property type="entry name" value="Zn(2)-C6 fungal-type DNA-binding domain"/>
    <property type="match status" value="1"/>
</dbReference>
<name>A0ABR2W8Q2_9FUNG</name>
<dbReference type="SMART" id="SM00066">
    <property type="entry name" value="GAL4"/>
    <property type="match status" value="1"/>
</dbReference>
<sequence length="782" mass="88262">MSESTSNEASSLDKKKRLTQACDRCRKMKVKCDAAKPECSTCHRLKVACTFLTGNKRRGPRQNIMESLNFLSGSPGNFRHAVLKMDGGKIVELASSNNAQRNQAKRKKDKLKNGTKDGPYEESKYKFCLQSVLPGENHKKRVKTTPIDSFTEESYTQDPIYNREENLNQSTTDTQQLLAVYFDRIHQHIPIVHPSVSRETLEDTSSGTILLQSMCAIACRYLSNDSSDKSGESYRDEIQSKLLEYCDEPSVELIQTLLIMCFYEFSRANFNKSSLYIGMATRMAQGMGIHKIDEQHRDISQLRVEKWIELETKRRVWWFCFLFDRVVSLESGRPWGINEDEFFVMLPCDDYSWETRTPVEGQVLRLHDEFPVVESLNIRTAVSPFSHFIALIVLLGRISKFSSGYEKLPDTDREETFELLNTALIFWENNLPPEMQFSKETSMANDPNSSLITLMHAFKHTSKLLLHLPRLKKLSDKSTKTITMSSVESAKFCFNEAKAIIGIIQDLQSTSGDQIKPFFDFCVFVAARFFLIGCRCRSPAQSNKSLVCLNLLIKALNEMSTLWRLSDMYSRFLENHLARLNDISVPMTQPVISADDCNALPEENSTTSSGHGSVSGVSDMQSPNSSPVSDTPSLPTVPDLTIYSNLMNAMAESNQCPVLHAQSMRNLNMPVSLETLVNCMPEDPNQPNSQMMLFDDTRFSEHQFMDSSNIDTGVPHSSNHPMDGALVCPFPPQNQLTDHNMTSMAQASLGDSQMEPPPECPFSRMHGINGQMPSGHPTIPNH</sequence>
<comment type="caution">
    <text evidence="8">The sequence shown here is derived from an EMBL/GenBank/DDBJ whole genome shotgun (WGS) entry which is preliminary data.</text>
</comment>
<evidence type="ECO:0000256" key="4">
    <source>
        <dbReference type="ARBA" id="ARBA00023163"/>
    </source>
</evidence>
<dbReference type="SUPFAM" id="SSF57701">
    <property type="entry name" value="Zn2/Cys6 DNA-binding domain"/>
    <property type="match status" value="1"/>
</dbReference>
<dbReference type="InterPro" id="IPR007219">
    <property type="entry name" value="XnlR_reg_dom"/>
</dbReference>